<dbReference type="InterPro" id="IPR027417">
    <property type="entry name" value="P-loop_NTPase"/>
</dbReference>
<dbReference type="Proteomes" id="UP000225706">
    <property type="component" value="Unassembled WGS sequence"/>
</dbReference>
<keyword evidence="2 4" id="KW-0808">Transferase</keyword>
<evidence type="ECO:0000259" key="3">
    <source>
        <dbReference type="Pfam" id="PF00685"/>
    </source>
</evidence>
<dbReference type="GO" id="GO:0008146">
    <property type="term" value="F:sulfotransferase activity"/>
    <property type="evidence" value="ECO:0007669"/>
    <property type="project" value="InterPro"/>
</dbReference>
<dbReference type="OrthoDB" id="5973838at2759"/>
<dbReference type="SUPFAM" id="SSF52540">
    <property type="entry name" value="P-loop containing nucleoside triphosphate hydrolases"/>
    <property type="match status" value="1"/>
</dbReference>
<dbReference type="EMBL" id="LSMT01000668">
    <property type="protein sequence ID" value="PFX15252.1"/>
    <property type="molecule type" value="Genomic_DNA"/>
</dbReference>
<sequence>MASFPVIQRREGEWKSRNFVEVLGVKIPSYFTNNPQLLSDFISDFHPKTDDVFVASYPKSGTTWVQEIVWQIYNGGEVNSDSISKRITFLDTLTSPLFPRQVSEIDSLPSPRIFKTHLPYKIVPKGASNNTTCKYIYIARNPKDVAVSYFKFITSSKLIGNGYSGPWEFCAKLFIEGNGKLKRTEVGFNHWNDHVLGWWEQKHEPNILFLKYEDMHQDLLSHVRLIANFLNKPLSEDVLCLIAEQCSFSGMKKNASSYAIQSNDDGTLLLRKGVVGDSKNYFTPELNERFEKEVLAKLQGSGLEFEFEL</sequence>
<reference evidence="5" key="1">
    <citation type="journal article" date="2017" name="bioRxiv">
        <title>Comparative analysis of the genomes of Stylophora pistillata and Acropora digitifera provides evidence for extensive differences between species of corals.</title>
        <authorList>
            <person name="Voolstra C.R."/>
            <person name="Li Y."/>
            <person name="Liew Y.J."/>
            <person name="Baumgarten S."/>
            <person name="Zoccola D."/>
            <person name="Flot J.-F."/>
            <person name="Tambutte S."/>
            <person name="Allemand D."/>
            <person name="Aranda M."/>
        </authorList>
    </citation>
    <scope>NUCLEOTIDE SEQUENCE [LARGE SCALE GENOMIC DNA]</scope>
</reference>
<dbReference type="Gene3D" id="3.40.50.300">
    <property type="entry name" value="P-loop containing nucleotide triphosphate hydrolases"/>
    <property type="match status" value="1"/>
</dbReference>
<evidence type="ECO:0000313" key="5">
    <source>
        <dbReference type="Proteomes" id="UP000225706"/>
    </source>
</evidence>
<comment type="similarity">
    <text evidence="1">Belongs to the sulfotransferase 1 family.</text>
</comment>
<feature type="domain" description="Sulfotransferase" evidence="3">
    <location>
        <begin position="50"/>
        <end position="301"/>
    </location>
</feature>
<keyword evidence="5" id="KW-1185">Reference proteome</keyword>
<organism evidence="4 5">
    <name type="scientific">Stylophora pistillata</name>
    <name type="common">Smooth cauliflower coral</name>
    <dbReference type="NCBI Taxonomy" id="50429"/>
    <lineage>
        <taxon>Eukaryota</taxon>
        <taxon>Metazoa</taxon>
        <taxon>Cnidaria</taxon>
        <taxon>Anthozoa</taxon>
        <taxon>Hexacorallia</taxon>
        <taxon>Scleractinia</taxon>
        <taxon>Astrocoeniina</taxon>
        <taxon>Pocilloporidae</taxon>
        <taxon>Stylophora</taxon>
    </lineage>
</organism>
<evidence type="ECO:0000256" key="2">
    <source>
        <dbReference type="ARBA" id="ARBA00022679"/>
    </source>
</evidence>
<accession>A0A2B4RG64</accession>
<gene>
    <name evidence="4" type="primary">SULT1B1</name>
    <name evidence="4" type="ORF">AWC38_SpisGene20541</name>
</gene>
<name>A0A2B4RG64_STYPI</name>
<dbReference type="InterPro" id="IPR000863">
    <property type="entry name" value="Sulfotransferase_dom"/>
</dbReference>
<dbReference type="Pfam" id="PF00685">
    <property type="entry name" value="Sulfotransfer_1"/>
    <property type="match status" value="1"/>
</dbReference>
<evidence type="ECO:0000256" key="1">
    <source>
        <dbReference type="ARBA" id="ARBA00005771"/>
    </source>
</evidence>
<proteinExistence type="inferred from homology"/>
<protein>
    <submittedName>
        <fullName evidence="4">Sulfotransferase family cytosolic 1B member 1</fullName>
    </submittedName>
</protein>
<dbReference type="AlphaFoldDB" id="A0A2B4RG64"/>
<evidence type="ECO:0000313" key="4">
    <source>
        <dbReference type="EMBL" id="PFX15252.1"/>
    </source>
</evidence>
<dbReference type="PANTHER" id="PTHR11783">
    <property type="entry name" value="SULFOTRANSFERASE SULT"/>
    <property type="match status" value="1"/>
</dbReference>
<comment type="caution">
    <text evidence="4">The sequence shown here is derived from an EMBL/GenBank/DDBJ whole genome shotgun (WGS) entry which is preliminary data.</text>
</comment>